<evidence type="ECO:0000313" key="5">
    <source>
        <dbReference type="EMBL" id="KAJ5151937.1"/>
    </source>
</evidence>
<feature type="compositionally biased region" description="Low complexity" evidence="3">
    <location>
        <begin position="480"/>
        <end position="501"/>
    </location>
</feature>
<feature type="domain" description="HTH La-type RNA-binding" evidence="4">
    <location>
        <begin position="574"/>
        <end position="668"/>
    </location>
</feature>
<feature type="compositionally biased region" description="Basic and acidic residues" evidence="3">
    <location>
        <begin position="25"/>
        <end position="37"/>
    </location>
</feature>
<keyword evidence="1 2" id="KW-0694">RNA-binding</keyword>
<dbReference type="Pfam" id="PF05383">
    <property type="entry name" value="La"/>
    <property type="match status" value="1"/>
</dbReference>
<organism evidence="5 6">
    <name type="scientific">Penicillium capsulatum</name>
    <dbReference type="NCBI Taxonomy" id="69766"/>
    <lineage>
        <taxon>Eukaryota</taxon>
        <taxon>Fungi</taxon>
        <taxon>Dikarya</taxon>
        <taxon>Ascomycota</taxon>
        <taxon>Pezizomycotina</taxon>
        <taxon>Eurotiomycetes</taxon>
        <taxon>Eurotiomycetidae</taxon>
        <taxon>Eurotiales</taxon>
        <taxon>Aspergillaceae</taxon>
        <taxon>Penicillium</taxon>
    </lineage>
</organism>
<dbReference type="PANTHER" id="PTHR22792:SF132">
    <property type="entry name" value="LA-RELATED PROTEIN 1"/>
    <property type="match status" value="1"/>
</dbReference>
<name>A0A9W9HM15_9EURO</name>
<feature type="compositionally biased region" description="Basic and acidic residues" evidence="3">
    <location>
        <begin position="408"/>
        <end position="430"/>
    </location>
</feature>
<feature type="compositionally biased region" description="Basic and acidic residues" evidence="3">
    <location>
        <begin position="177"/>
        <end position="186"/>
    </location>
</feature>
<feature type="compositionally biased region" description="Basic and acidic residues" evidence="3">
    <location>
        <begin position="788"/>
        <end position="798"/>
    </location>
</feature>
<dbReference type="InterPro" id="IPR006630">
    <property type="entry name" value="La_HTH"/>
</dbReference>
<feature type="compositionally biased region" description="Polar residues" evidence="3">
    <location>
        <begin position="361"/>
        <end position="378"/>
    </location>
</feature>
<reference evidence="5" key="1">
    <citation type="submission" date="2022-11" db="EMBL/GenBank/DDBJ databases">
        <authorList>
            <person name="Petersen C."/>
        </authorList>
    </citation>
    <scope>NUCLEOTIDE SEQUENCE</scope>
    <source>
        <strain evidence="5">IBT 21917</strain>
    </source>
</reference>
<feature type="region of interest" description="Disordered" evidence="3">
    <location>
        <begin position="773"/>
        <end position="856"/>
    </location>
</feature>
<dbReference type="AlphaFoldDB" id="A0A9W9HM15"/>
<dbReference type="GO" id="GO:0010494">
    <property type="term" value="C:cytoplasmic stress granule"/>
    <property type="evidence" value="ECO:0007669"/>
    <property type="project" value="TreeGrafter"/>
</dbReference>
<feature type="compositionally biased region" description="Polar residues" evidence="3">
    <location>
        <begin position="10"/>
        <end position="24"/>
    </location>
</feature>
<evidence type="ECO:0000256" key="2">
    <source>
        <dbReference type="PROSITE-ProRule" id="PRU00332"/>
    </source>
</evidence>
<proteinExistence type="predicted"/>
<dbReference type="OrthoDB" id="340227at2759"/>
<protein>
    <recommendedName>
        <fullName evidence="4">HTH La-type RNA-binding domain-containing protein</fullName>
    </recommendedName>
</protein>
<feature type="compositionally biased region" description="Basic and acidic residues" evidence="3">
    <location>
        <begin position="381"/>
        <end position="398"/>
    </location>
</feature>
<reference evidence="5" key="2">
    <citation type="journal article" date="2023" name="IMA Fungus">
        <title>Comparative genomic study of the Penicillium genus elucidates a diverse pangenome and 15 lateral gene transfer events.</title>
        <authorList>
            <person name="Petersen C."/>
            <person name="Sorensen T."/>
            <person name="Nielsen M.R."/>
            <person name="Sondergaard T.E."/>
            <person name="Sorensen J.L."/>
            <person name="Fitzpatrick D.A."/>
            <person name="Frisvad J.C."/>
            <person name="Nielsen K.L."/>
        </authorList>
    </citation>
    <scope>NUCLEOTIDE SEQUENCE</scope>
    <source>
        <strain evidence="5">IBT 21917</strain>
    </source>
</reference>
<keyword evidence="6" id="KW-1185">Reference proteome</keyword>
<accession>A0A9W9HM15</accession>
<dbReference type="SUPFAM" id="SSF46785">
    <property type="entry name" value="Winged helix' DNA-binding domain"/>
    <property type="match status" value="1"/>
</dbReference>
<evidence type="ECO:0000313" key="6">
    <source>
        <dbReference type="Proteomes" id="UP001146351"/>
    </source>
</evidence>
<feature type="region of interest" description="Disordered" evidence="3">
    <location>
        <begin position="1"/>
        <end position="529"/>
    </location>
</feature>
<dbReference type="GO" id="GO:0005829">
    <property type="term" value="C:cytosol"/>
    <property type="evidence" value="ECO:0007669"/>
    <property type="project" value="TreeGrafter"/>
</dbReference>
<feature type="region of interest" description="Disordered" evidence="3">
    <location>
        <begin position="669"/>
        <end position="720"/>
    </location>
</feature>
<sequence length="966" mass="104905">MPFSYAQAAKGSQGTRAPSKTTPTEQEKSDSKPEELSNHATTEPVTAASEAETPRETEKVTQSTDQDAEFTTVTSKHTARTKAAHSRTSSPNVRSTTQPKETDSTNTPNGTAEASSEKQDKSDAKAEKSENGTEGSKEKSDKSEKGEKGDKGDKSEKSAPPKELKAAPLPSVNIWQQRKEAQEAKTKTVPASTSGKSASAKADDGQQESTKAASKKKGPDGVQDGTKDRKKTEGGKARDEALPPVADASLWPTPQVALGEEKKKAQEKTDKPQATDKSPVNRSHGKEKWMPVNYVPSAVFNTPLPSAGGRGGRRATRGGRDGGRGGAHGAGEKPASGQPAQGATAKQNAGERGRNEPGTGRATSLPAQSRRSTSSDVSNPDGRKAHAGERGRGPRGAEEAVVPNGKQTNDENFARPQRDGKQFARNHEPRGGNSKATNLAVDPQAATRAHDRRTESGSKSADPTGFQDFNRERGGRPNRRGPYAGFNGQNGQFGNMANNNFVPKQFGGFNDRQRSQHGMPNGSQLNNRMPVRSPSLPASGNMYGVYGFPADINTMYGYHAMPPAPMSAVPYTQFVEPLSLMGMLATQLDYYFSVDNMCKDMFLRKKMDSQGFVPLSVVANFKRVKSLTEDLELLRHVSRQLEVAEYVVGEDGVDRLRPRVKWEQWVLPADMRDPPSQNDGPAHAKQPGKTDENVPLTNGAIHGGSREFIPNGTAHHGTRTPLSAPLGFLFPAKAGDTSAGFSLPPMAPLDDSLVDGYDSARGLDSTLHDPLAVDWGRADDDQGSSDAGRMKRQQDTRSRASTKPANKQNRPPPERKKKKKGLNKEKSANAYNSPDKSLGFASRDQSPRLPSPPGLVTRHPYRYWSESLLGNFDLQLYNDFRRLALDELFTRHIQDGFDTPLPEEVITDIVHLSRNLPFQFNAAVLDLLQSAMSSGLMEQRNRIKAGNAFNREYRRPVHVTRTNPPN</sequence>
<feature type="compositionally biased region" description="Low complexity" evidence="3">
    <location>
        <begin position="191"/>
        <end position="200"/>
    </location>
</feature>
<feature type="compositionally biased region" description="Polar residues" evidence="3">
    <location>
        <begin position="338"/>
        <end position="347"/>
    </location>
</feature>
<dbReference type="InterPro" id="IPR045180">
    <property type="entry name" value="La_dom_prot"/>
</dbReference>
<dbReference type="CDD" id="cd07323">
    <property type="entry name" value="LAM"/>
    <property type="match status" value="1"/>
</dbReference>
<feature type="compositionally biased region" description="Polar residues" evidence="3">
    <location>
        <begin position="516"/>
        <end position="527"/>
    </location>
</feature>
<dbReference type="PANTHER" id="PTHR22792">
    <property type="entry name" value="LUPUS LA PROTEIN-RELATED"/>
    <property type="match status" value="1"/>
</dbReference>
<dbReference type="InterPro" id="IPR036388">
    <property type="entry name" value="WH-like_DNA-bd_sf"/>
</dbReference>
<feature type="compositionally biased region" description="Polar residues" evidence="3">
    <location>
        <begin position="86"/>
        <end position="114"/>
    </location>
</feature>
<evidence type="ECO:0000259" key="4">
    <source>
        <dbReference type="PROSITE" id="PS50961"/>
    </source>
</evidence>
<dbReference type="Proteomes" id="UP001146351">
    <property type="component" value="Unassembled WGS sequence"/>
</dbReference>
<dbReference type="PROSITE" id="PS50961">
    <property type="entry name" value="HTH_LA"/>
    <property type="match status" value="1"/>
</dbReference>
<feature type="compositionally biased region" description="Polar residues" evidence="3">
    <location>
        <begin position="60"/>
        <end position="76"/>
    </location>
</feature>
<dbReference type="InterPro" id="IPR036390">
    <property type="entry name" value="WH_DNA-bd_sf"/>
</dbReference>
<feature type="compositionally biased region" description="Basic and acidic residues" evidence="3">
    <location>
        <begin position="259"/>
        <end position="274"/>
    </location>
</feature>
<feature type="compositionally biased region" description="Basic and acidic residues" evidence="3">
    <location>
        <begin position="225"/>
        <end position="241"/>
    </location>
</feature>
<feature type="compositionally biased region" description="Basic and acidic residues" evidence="3">
    <location>
        <begin position="115"/>
        <end position="165"/>
    </location>
</feature>
<gene>
    <name evidence="5" type="ORF">N7492_010232</name>
</gene>
<dbReference type="EMBL" id="JAPQKO010000008">
    <property type="protein sequence ID" value="KAJ5151937.1"/>
    <property type="molecule type" value="Genomic_DNA"/>
</dbReference>
<evidence type="ECO:0000256" key="1">
    <source>
        <dbReference type="ARBA" id="ARBA00022884"/>
    </source>
</evidence>
<dbReference type="SMART" id="SM00715">
    <property type="entry name" value="LA"/>
    <property type="match status" value="1"/>
</dbReference>
<dbReference type="Gene3D" id="1.10.10.10">
    <property type="entry name" value="Winged helix-like DNA-binding domain superfamily/Winged helix DNA-binding domain"/>
    <property type="match status" value="1"/>
</dbReference>
<dbReference type="GO" id="GO:0045727">
    <property type="term" value="P:positive regulation of translation"/>
    <property type="evidence" value="ECO:0007669"/>
    <property type="project" value="TreeGrafter"/>
</dbReference>
<dbReference type="GO" id="GO:0003723">
    <property type="term" value="F:RNA binding"/>
    <property type="evidence" value="ECO:0007669"/>
    <property type="project" value="UniProtKB-UniRule"/>
</dbReference>
<comment type="caution">
    <text evidence="5">The sequence shown here is derived from an EMBL/GenBank/DDBJ whole genome shotgun (WGS) entry which is preliminary data.</text>
</comment>
<evidence type="ECO:0000256" key="3">
    <source>
        <dbReference type="SAM" id="MobiDB-lite"/>
    </source>
</evidence>